<keyword evidence="1" id="KW-1133">Transmembrane helix</keyword>
<feature type="transmembrane region" description="Helical" evidence="1">
    <location>
        <begin position="107"/>
        <end position="136"/>
    </location>
</feature>
<gene>
    <name evidence="2" type="ORF">SAMN05444273_10216</name>
</gene>
<name>A0A1M4USK1_9RHOB</name>
<evidence type="ECO:0000313" key="2">
    <source>
        <dbReference type="EMBL" id="SHE59696.1"/>
    </source>
</evidence>
<evidence type="ECO:0000313" key="3">
    <source>
        <dbReference type="Proteomes" id="UP000184144"/>
    </source>
</evidence>
<accession>A0A1M4USK1</accession>
<organism evidence="2 3">
    <name type="scientific">Litoreibacter ascidiaceicola</name>
    <dbReference type="NCBI Taxonomy" id="1486859"/>
    <lineage>
        <taxon>Bacteria</taxon>
        <taxon>Pseudomonadati</taxon>
        <taxon>Pseudomonadota</taxon>
        <taxon>Alphaproteobacteria</taxon>
        <taxon>Rhodobacterales</taxon>
        <taxon>Roseobacteraceae</taxon>
        <taxon>Litoreibacter</taxon>
    </lineage>
</organism>
<proteinExistence type="predicted"/>
<keyword evidence="3" id="KW-1185">Reference proteome</keyword>
<dbReference type="EMBL" id="FQUV01000002">
    <property type="protein sequence ID" value="SHE59696.1"/>
    <property type="molecule type" value="Genomic_DNA"/>
</dbReference>
<keyword evidence="1" id="KW-0472">Membrane</keyword>
<protein>
    <submittedName>
        <fullName evidence="2">Uncharacterized protein</fullName>
    </submittedName>
</protein>
<dbReference type="AlphaFoldDB" id="A0A1M4USK1"/>
<reference evidence="3" key="1">
    <citation type="submission" date="2016-11" db="EMBL/GenBank/DDBJ databases">
        <authorList>
            <person name="Varghese N."/>
            <person name="Submissions S."/>
        </authorList>
    </citation>
    <scope>NUCLEOTIDE SEQUENCE [LARGE SCALE GENOMIC DNA]</scope>
    <source>
        <strain evidence="3">DSM 100566</strain>
    </source>
</reference>
<evidence type="ECO:0000256" key="1">
    <source>
        <dbReference type="SAM" id="Phobius"/>
    </source>
</evidence>
<dbReference type="Proteomes" id="UP000184144">
    <property type="component" value="Unassembled WGS sequence"/>
</dbReference>
<sequence length="137" mass="15511">MVLHQATSQVAYAEYAIANYPIIDLIEIYKLVDEHSSQPLTAYWTFGEKDLEKFIFDAEGQQKNGGAFNPSLANNREVALNKNGEFLRSMLIEFFRQQVGERKTEQVFLMLLSLSGFTMLSIPSLDFFVSVVLAAFS</sequence>
<keyword evidence="1" id="KW-0812">Transmembrane</keyword>